<dbReference type="EMBL" id="KQ947436">
    <property type="protein sequence ID" value="KUJ08299.1"/>
    <property type="molecule type" value="Genomic_DNA"/>
</dbReference>
<organism evidence="2 3">
    <name type="scientific">Mollisia scopiformis</name>
    <name type="common">Conifer needle endophyte fungus</name>
    <name type="synonym">Phialocephala scopiformis</name>
    <dbReference type="NCBI Taxonomy" id="149040"/>
    <lineage>
        <taxon>Eukaryota</taxon>
        <taxon>Fungi</taxon>
        <taxon>Dikarya</taxon>
        <taxon>Ascomycota</taxon>
        <taxon>Pezizomycotina</taxon>
        <taxon>Leotiomycetes</taxon>
        <taxon>Helotiales</taxon>
        <taxon>Mollisiaceae</taxon>
        <taxon>Mollisia</taxon>
    </lineage>
</organism>
<dbReference type="Gene3D" id="2.120.10.30">
    <property type="entry name" value="TolB, C-terminal domain"/>
    <property type="match status" value="1"/>
</dbReference>
<dbReference type="InterPro" id="IPR052998">
    <property type="entry name" value="Hetero-Diels-Alderase-like"/>
</dbReference>
<dbReference type="AlphaFoldDB" id="A0A132B8I0"/>
<sequence length="278" mass="29120">MHQSVFVALAWSLAAATQVATELSVRIVYQFASNDTWLENIAVRSNGIILTTEIGPPARLLAFNANEANPEKQVLVTSDTVLGLSGISEGAHDVFYVTGANTTSDNIEDPPTNATYVWEVDFTQNATLPAMEDDLIIDINGIKVKDGYLAKLYSNVTAGVGKVIVNASPLDDFVIAPDGFRLNTTLGNSTKYAYAATAAENSILQISFNKAGGTNQTAIVAGDVDSTEIAEPTGTAFGRGEGQLNKLYVATGGGSGVNVDADGVETAVGAQLLEIQLS</sequence>
<dbReference type="KEGG" id="psco:LY89DRAFT_711717"/>
<keyword evidence="3" id="KW-1185">Reference proteome</keyword>
<feature type="chain" id="PRO_5007287962" evidence="1">
    <location>
        <begin position="17"/>
        <end position="278"/>
    </location>
</feature>
<dbReference type="PANTHER" id="PTHR42060">
    <property type="entry name" value="NHL REPEAT-CONTAINING PROTEIN-RELATED"/>
    <property type="match status" value="1"/>
</dbReference>
<evidence type="ECO:0000256" key="1">
    <source>
        <dbReference type="SAM" id="SignalP"/>
    </source>
</evidence>
<dbReference type="Proteomes" id="UP000070700">
    <property type="component" value="Unassembled WGS sequence"/>
</dbReference>
<keyword evidence="1" id="KW-0732">Signal</keyword>
<feature type="signal peptide" evidence="1">
    <location>
        <begin position="1"/>
        <end position="16"/>
    </location>
</feature>
<protein>
    <submittedName>
        <fullName evidence="2">Uncharacterized protein</fullName>
    </submittedName>
</protein>
<dbReference type="PANTHER" id="PTHR42060:SF1">
    <property type="entry name" value="NHL REPEAT-CONTAINING PROTEIN"/>
    <property type="match status" value="1"/>
</dbReference>
<evidence type="ECO:0000313" key="2">
    <source>
        <dbReference type="EMBL" id="KUJ08299.1"/>
    </source>
</evidence>
<reference evidence="2 3" key="1">
    <citation type="submission" date="2015-10" db="EMBL/GenBank/DDBJ databases">
        <title>Full genome of DAOMC 229536 Phialocephala scopiformis, a fungal endophyte of spruce producing the potent anti-insectan compound rugulosin.</title>
        <authorList>
            <consortium name="DOE Joint Genome Institute"/>
            <person name="Walker A.K."/>
            <person name="Frasz S.L."/>
            <person name="Seifert K.A."/>
            <person name="Miller J.D."/>
            <person name="Mondo S.J."/>
            <person name="Labutti K."/>
            <person name="Lipzen A."/>
            <person name="Dockter R."/>
            <person name="Kennedy M."/>
            <person name="Grigoriev I.V."/>
            <person name="Spatafora J.W."/>
        </authorList>
    </citation>
    <scope>NUCLEOTIDE SEQUENCE [LARGE SCALE GENOMIC DNA]</scope>
    <source>
        <strain evidence="2 3">CBS 120377</strain>
    </source>
</reference>
<dbReference type="InterPro" id="IPR011042">
    <property type="entry name" value="6-blade_b-propeller_TolB-like"/>
</dbReference>
<dbReference type="OrthoDB" id="9977941at2759"/>
<accession>A0A132B8I0</accession>
<name>A0A132B8I0_MOLSC</name>
<evidence type="ECO:0000313" key="3">
    <source>
        <dbReference type="Proteomes" id="UP000070700"/>
    </source>
</evidence>
<dbReference type="GeneID" id="28827649"/>
<dbReference type="SUPFAM" id="SSF63829">
    <property type="entry name" value="Calcium-dependent phosphotriesterase"/>
    <property type="match status" value="1"/>
</dbReference>
<gene>
    <name evidence="2" type="ORF">LY89DRAFT_711717</name>
</gene>
<dbReference type="RefSeq" id="XP_018062654.1">
    <property type="nucleotide sequence ID" value="XM_018217923.1"/>
</dbReference>
<dbReference type="InParanoid" id="A0A132B8I0"/>
<proteinExistence type="predicted"/>